<sequence>MHQDRSDFAEDAELLLKLSEGSKPAFDTLYNKYWKQVYNTAFKRLYDAERAQDVAQDVFVQLWVRGTKSPIENLPAYLMVSARNGVFKLLEKEGKYAQLPDDTANRLEDPLDRADAAVLHEEFMNAFNQLVNSLPNQQRIIFKLRFEDDMSSQQIADLLQISPKTVRNQLGKALSSLRDTLLLMNLLIILYSSK</sequence>
<feature type="domain" description="RNA polymerase sigma factor 70 region 4 type 2" evidence="6">
    <location>
        <begin position="126"/>
        <end position="176"/>
    </location>
</feature>
<organism evidence="7 8">
    <name type="scientific">Pedobacter metabolipauper</name>
    <dbReference type="NCBI Taxonomy" id="425513"/>
    <lineage>
        <taxon>Bacteria</taxon>
        <taxon>Pseudomonadati</taxon>
        <taxon>Bacteroidota</taxon>
        <taxon>Sphingobacteriia</taxon>
        <taxon>Sphingobacteriales</taxon>
        <taxon>Sphingobacteriaceae</taxon>
        <taxon>Pedobacter</taxon>
    </lineage>
</organism>
<dbReference type="EMBL" id="SNYC01000007">
    <property type="protein sequence ID" value="TDQ07122.1"/>
    <property type="molecule type" value="Genomic_DNA"/>
</dbReference>
<keyword evidence="2" id="KW-0805">Transcription regulation</keyword>
<dbReference type="SUPFAM" id="SSF88946">
    <property type="entry name" value="Sigma2 domain of RNA polymerase sigma factors"/>
    <property type="match status" value="1"/>
</dbReference>
<dbReference type="GO" id="GO:0006352">
    <property type="term" value="P:DNA-templated transcription initiation"/>
    <property type="evidence" value="ECO:0007669"/>
    <property type="project" value="InterPro"/>
</dbReference>
<dbReference type="GO" id="GO:0016987">
    <property type="term" value="F:sigma factor activity"/>
    <property type="evidence" value="ECO:0007669"/>
    <property type="project" value="UniProtKB-KW"/>
</dbReference>
<name>A0A4R6SRQ1_9SPHI</name>
<keyword evidence="8" id="KW-1185">Reference proteome</keyword>
<dbReference type="SUPFAM" id="SSF88659">
    <property type="entry name" value="Sigma3 and sigma4 domains of RNA polymerase sigma factors"/>
    <property type="match status" value="1"/>
</dbReference>
<evidence type="ECO:0000256" key="1">
    <source>
        <dbReference type="ARBA" id="ARBA00010641"/>
    </source>
</evidence>
<dbReference type="Pfam" id="PF04542">
    <property type="entry name" value="Sigma70_r2"/>
    <property type="match status" value="1"/>
</dbReference>
<dbReference type="AlphaFoldDB" id="A0A4R6SRQ1"/>
<evidence type="ECO:0000313" key="8">
    <source>
        <dbReference type="Proteomes" id="UP000295620"/>
    </source>
</evidence>
<evidence type="ECO:0000259" key="5">
    <source>
        <dbReference type="Pfam" id="PF04542"/>
    </source>
</evidence>
<dbReference type="InterPro" id="IPR013249">
    <property type="entry name" value="RNA_pol_sigma70_r4_t2"/>
</dbReference>
<dbReference type="PANTHER" id="PTHR43133:SF46">
    <property type="entry name" value="RNA POLYMERASE SIGMA-70 FACTOR ECF SUBFAMILY"/>
    <property type="match status" value="1"/>
</dbReference>
<feature type="domain" description="RNA polymerase sigma-70 region 2" evidence="5">
    <location>
        <begin position="29"/>
        <end position="94"/>
    </location>
</feature>
<gene>
    <name evidence="7" type="ORF">ATK78_4138</name>
</gene>
<comment type="similarity">
    <text evidence="1">Belongs to the sigma-70 factor family. ECF subfamily.</text>
</comment>
<dbReference type="InterPro" id="IPR014284">
    <property type="entry name" value="RNA_pol_sigma-70_dom"/>
</dbReference>
<dbReference type="Gene3D" id="1.10.1740.10">
    <property type="match status" value="1"/>
</dbReference>
<evidence type="ECO:0000313" key="7">
    <source>
        <dbReference type="EMBL" id="TDQ07122.1"/>
    </source>
</evidence>
<accession>A0A4R6SRQ1</accession>
<dbReference type="GO" id="GO:0003677">
    <property type="term" value="F:DNA binding"/>
    <property type="evidence" value="ECO:0007669"/>
    <property type="project" value="InterPro"/>
</dbReference>
<keyword evidence="4" id="KW-0804">Transcription</keyword>
<evidence type="ECO:0000256" key="2">
    <source>
        <dbReference type="ARBA" id="ARBA00023015"/>
    </source>
</evidence>
<evidence type="ECO:0000259" key="6">
    <source>
        <dbReference type="Pfam" id="PF08281"/>
    </source>
</evidence>
<dbReference type="Gene3D" id="1.10.10.10">
    <property type="entry name" value="Winged helix-like DNA-binding domain superfamily/Winged helix DNA-binding domain"/>
    <property type="match status" value="1"/>
</dbReference>
<dbReference type="NCBIfam" id="TIGR02937">
    <property type="entry name" value="sigma70-ECF"/>
    <property type="match status" value="1"/>
</dbReference>
<dbReference type="CDD" id="cd06171">
    <property type="entry name" value="Sigma70_r4"/>
    <property type="match status" value="1"/>
</dbReference>
<evidence type="ECO:0000256" key="4">
    <source>
        <dbReference type="ARBA" id="ARBA00023163"/>
    </source>
</evidence>
<dbReference type="RefSeq" id="WP_133577933.1">
    <property type="nucleotide sequence ID" value="NZ_SNYC01000007.1"/>
</dbReference>
<evidence type="ECO:0000256" key="3">
    <source>
        <dbReference type="ARBA" id="ARBA00023082"/>
    </source>
</evidence>
<dbReference type="OrthoDB" id="679904at2"/>
<dbReference type="InterPro" id="IPR007627">
    <property type="entry name" value="RNA_pol_sigma70_r2"/>
</dbReference>
<comment type="caution">
    <text evidence="7">The sequence shown here is derived from an EMBL/GenBank/DDBJ whole genome shotgun (WGS) entry which is preliminary data.</text>
</comment>
<proteinExistence type="inferred from homology"/>
<dbReference type="PANTHER" id="PTHR43133">
    <property type="entry name" value="RNA POLYMERASE ECF-TYPE SIGMA FACTO"/>
    <property type="match status" value="1"/>
</dbReference>
<dbReference type="Pfam" id="PF08281">
    <property type="entry name" value="Sigma70_r4_2"/>
    <property type="match status" value="1"/>
</dbReference>
<dbReference type="InterPro" id="IPR039425">
    <property type="entry name" value="RNA_pol_sigma-70-like"/>
</dbReference>
<dbReference type="InterPro" id="IPR036388">
    <property type="entry name" value="WH-like_DNA-bd_sf"/>
</dbReference>
<reference evidence="7 8" key="1">
    <citation type="submission" date="2019-03" db="EMBL/GenBank/DDBJ databases">
        <title>Genomic Encyclopedia of Archaeal and Bacterial Type Strains, Phase II (KMG-II): from individual species to whole genera.</title>
        <authorList>
            <person name="Goeker M."/>
        </authorList>
    </citation>
    <scope>NUCLEOTIDE SEQUENCE [LARGE SCALE GENOMIC DNA]</scope>
    <source>
        <strain evidence="7 8">DSM 19035</strain>
    </source>
</reference>
<dbReference type="InterPro" id="IPR013325">
    <property type="entry name" value="RNA_pol_sigma_r2"/>
</dbReference>
<keyword evidence="3" id="KW-0731">Sigma factor</keyword>
<dbReference type="InterPro" id="IPR013324">
    <property type="entry name" value="RNA_pol_sigma_r3/r4-like"/>
</dbReference>
<protein>
    <submittedName>
        <fullName evidence="7">RNA polymerase sigma-70 factor (ECF subfamily)</fullName>
    </submittedName>
</protein>
<dbReference type="Proteomes" id="UP000295620">
    <property type="component" value="Unassembled WGS sequence"/>
</dbReference>